<keyword evidence="4" id="KW-1185">Reference proteome</keyword>
<dbReference type="Proteomes" id="UP001433638">
    <property type="component" value="Unassembled WGS sequence"/>
</dbReference>
<dbReference type="InterPro" id="IPR047057">
    <property type="entry name" value="MerR_fam"/>
</dbReference>
<dbReference type="PROSITE" id="PS50937">
    <property type="entry name" value="HTH_MERR_2"/>
    <property type="match status" value="1"/>
</dbReference>
<evidence type="ECO:0000259" key="2">
    <source>
        <dbReference type="PROSITE" id="PS50937"/>
    </source>
</evidence>
<dbReference type="CDD" id="cd01107">
    <property type="entry name" value="HTH_BmrR"/>
    <property type="match status" value="1"/>
</dbReference>
<dbReference type="SUPFAM" id="SSF55136">
    <property type="entry name" value="Probable bacterial effector-binding domain"/>
    <property type="match status" value="1"/>
</dbReference>
<dbReference type="InterPro" id="IPR000551">
    <property type="entry name" value="MerR-type_HTH_dom"/>
</dbReference>
<dbReference type="PANTHER" id="PTHR30204:SF97">
    <property type="entry name" value="MERR FAMILY REGULATORY PROTEIN"/>
    <property type="match status" value="1"/>
</dbReference>
<dbReference type="PANTHER" id="PTHR30204">
    <property type="entry name" value="REDOX-CYCLING DRUG-SENSING TRANSCRIPTIONAL ACTIVATOR SOXR"/>
    <property type="match status" value="1"/>
</dbReference>
<name>A0ABV1M0I4_9NEIS</name>
<reference evidence="3" key="1">
    <citation type="submission" date="2024-06" db="EMBL/GenBank/DDBJ databases">
        <title>Genome sequence of Vogesella sp. MAHUQ-64.</title>
        <authorList>
            <person name="Huq M.A."/>
        </authorList>
    </citation>
    <scope>NUCLEOTIDE SEQUENCE</scope>
    <source>
        <strain evidence="3">MAHUQ-64</strain>
    </source>
</reference>
<dbReference type="RefSeq" id="WP_349584203.1">
    <property type="nucleotide sequence ID" value="NZ_JBEFLD010000002.1"/>
</dbReference>
<feature type="domain" description="HTH merR-type" evidence="2">
    <location>
        <begin position="1"/>
        <end position="71"/>
    </location>
</feature>
<dbReference type="Pfam" id="PF13411">
    <property type="entry name" value="MerR_1"/>
    <property type="match status" value="1"/>
</dbReference>
<dbReference type="Gene3D" id="3.20.80.10">
    <property type="entry name" value="Regulatory factor, effector binding domain"/>
    <property type="match status" value="1"/>
</dbReference>
<dbReference type="InterPro" id="IPR029442">
    <property type="entry name" value="GyrI-like"/>
</dbReference>
<organism evidence="3 4">
    <name type="scientific">Vogesella oryzagri</name>
    <dbReference type="NCBI Taxonomy" id="3160864"/>
    <lineage>
        <taxon>Bacteria</taxon>
        <taxon>Pseudomonadati</taxon>
        <taxon>Pseudomonadota</taxon>
        <taxon>Betaproteobacteria</taxon>
        <taxon>Neisseriales</taxon>
        <taxon>Chromobacteriaceae</taxon>
        <taxon>Vogesella</taxon>
    </lineage>
</organism>
<dbReference type="SMART" id="SM00871">
    <property type="entry name" value="AraC_E_bind"/>
    <property type="match status" value="1"/>
</dbReference>
<accession>A0ABV1M0I4</accession>
<comment type="caution">
    <text evidence="3">The sequence shown here is derived from an EMBL/GenBank/DDBJ whole genome shotgun (WGS) entry which is preliminary data.</text>
</comment>
<dbReference type="SMART" id="SM00422">
    <property type="entry name" value="HTH_MERR"/>
    <property type="match status" value="1"/>
</dbReference>
<dbReference type="EMBL" id="JBEFLD010000002">
    <property type="protein sequence ID" value="MEQ6289718.1"/>
    <property type="molecule type" value="Genomic_DNA"/>
</dbReference>
<evidence type="ECO:0000313" key="4">
    <source>
        <dbReference type="Proteomes" id="UP001433638"/>
    </source>
</evidence>
<sequence length="276" mass="30700">MLTIGQLARCFGLTTRTLRHYDAIGLLGPGHTGHDNGYRYYQPQHVQRLARIVWLRSLGLSLPEIGSLLHDDTWQDSAQLRQALSRHARLLQSEIDTRQRQLSKLAHFLEHPARSQTTMQTPSLVTRPAFRVIGMQWQQADGGTIAQLWTRFVPRIPEIQNVQSANSYGVCDAHPDGSWRYIAGLEVAADTPVPAGMVAIDIPAQHYAVVEHRGPVQGLPDTFSAAYTEWLPEAGLVAVPGIEFELVDSRFLGPEHPDSVVELYIPVNMDATDDDA</sequence>
<dbReference type="Pfam" id="PF06445">
    <property type="entry name" value="GyrI-like"/>
    <property type="match status" value="1"/>
</dbReference>
<dbReference type="SUPFAM" id="SSF46955">
    <property type="entry name" value="Putative DNA-binding domain"/>
    <property type="match status" value="1"/>
</dbReference>
<proteinExistence type="predicted"/>
<dbReference type="InterPro" id="IPR009061">
    <property type="entry name" value="DNA-bd_dom_put_sf"/>
</dbReference>
<dbReference type="InterPro" id="IPR010499">
    <property type="entry name" value="AraC_E-bd"/>
</dbReference>
<gene>
    <name evidence="3" type="ORF">ABNW52_03730</name>
</gene>
<keyword evidence="1" id="KW-0238">DNA-binding</keyword>
<dbReference type="Gene3D" id="1.10.1660.10">
    <property type="match status" value="1"/>
</dbReference>
<evidence type="ECO:0000256" key="1">
    <source>
        <dbReference type="ARBA" id="ARBA00023125"/>
    </source>
</evidence>
<evidence type="ECO:0000313" key="3">
    <source>
        <dbReference type="EMBL" id="MEQ6289718.1"/>
    </source>
</evidence>
<protein>
    <submittedName>
        <fullName evidence="3">GyrI-like domain-containing protein</fullName>
    </submittedName>
</protein>
<dbReference type="InterPro" id="IPR011256">
    <property type="entry name" value="Reg_factor_effector_dom_sf"/>
</dbReference>